<evidence type="ECO:0000256" key="5">
    <source>
        <dbReference type="ARBA" id="ARBA00022825"/>
    </source>
</evidence>
<dbReference type="PANTHER" id="PTHR15462:SF8">
    <property type="entry name" value="SERINE PROTEASE"/>
    <property type="match status" value="1"/>
</dbReference>
<dbReference type="PANTHER" id="PTHR15462">
    <property type="entry name" value="SERINE PROTEASE"/>
    <property type="match status" value="1"/>
</dbReference>
<organism evidence="8 9">
    <name type="scientific">Streptomyces paludis</name>
    <dbReference type="NCBI Taxonomy" id="2282738"/>
    <lineage>
        <taxon>Bacteria</taxon>
        <taxon>Bacillati</taxon>
        <taxon>Actinomycetota</taxon>
        <taxon>Actinomycetes</taxon>
        <taxon>Kitasatosporales</taxon>
        <taxon>Streptomycetaceae</taxon>
        <taxon>Streptomyces</taxon>
    </lineage>
</organism>
<dbReference type="InterPro" id="IPR043504">
    <property type="entry name" value="Peptidase_S1_PA_chymotrypsin"/>
</dbReference>
<gene>
    <name evidence="8" type="ORF">DVK44_20420</name>
</gene>
<comment type="similarity">
    <text evidence="1 6">Belongs to the peptidase S1B family.</text>
</comment>
<dbReference type="InterPro" id="IPR050966">
    <property type="entry name" value="Glutamyl_endopeptidase"/>
</dbReference>
<dbReference type="PROSITE" id="PS00673">
    <property type="entry name" value="V8_SER"/>
    <property type="match status" value="1"/>
</dbReference>
<dbReference type="InterPro" id="IPR008256">
    <property type="entry name" value="Peptidase_S1B"/>
</dbReference>
<dbReference type="AlphaFoldDB" id="A0A345HSE8"/>
<reference evidence="9" key="1">
    <citation type="submission" date="2018-07" db="EMBL/GenBank/DDBJ databases">
        <authorList>
            <person name="Zhao J."/>
        </authorList>
    </citation>
    <scope>NUCLEOTIDE SEQUENCE [LARGE SCALE GENOMIC DNA]</scope>
    <source>
        <strain evidence="9">GSSD-12</strain>
    </source>
</reference>
<dbReference type="PROSITE" id="PS00672">
    <property type="entry name" value="V8_HIS"/>
    <property type="match status" value="1"/>
</dbReference>
<dbReference type="RefSeq" id="WP_114660951.1">
    <property type="nucleotide sequence ID" value="NZ_CP031194.1"/>
</dbReference>
<dbReference type="PRINTS" id="PR00839">
    <property type="entry name" value="V8PROTEASE"/>
</dbReference>
<feature type="region of interest" description="Disordered" evidence="7">
    <location>
        <begin position="59"/>
        <end position="89"/>
    </location>
</feature>
<dbReference type="InterPro" id="IPR000126">
    <property type="entry name" value="V8_ser_AS"/>
</dbReference>
<evidence type="ECO:0000313" key="8">
    <source>
        <dbReference type="EMBL" id="AXG79622.1"/>
    </source>
</evidence>
<dbReference type="OrthoDB" id="1855925at2"/>
<dbReference type="InterPro" id="IPR028301">
    <property type="entry name" value="V8_his_AS"/>
</dbReference>
<name>A0A345HSE8_9ACTN</name>
<protein>
    <recommendedName>
        <fullName evidence="6">Serine protease</fullName>
        <ecNumber evidence="6">3.4.21.-</ecNumber>
    </recommendedName>
</protein>
<evidence type="ECO:0000313" key="9">
    <source>
        <dbReference type="Proteomes" id="UP000253868"/>
    </source>
</evidence>
<dbReference type="InterPro" id="IPR009003">
    <property type="entry name" value="Peptidase_S1_PA"/>
</dbReference>
<dbReference type="EMBL" id="CP031194">
    <property type="protein sequence ID" value="AXG79622.1"/>
    <property type="molecule type" value="Genomic_DNA"/>
</dbReference>
<dbReference type="SUPFAM" id="SSF50494">
    <property type="entry name" value="Trypsin-like serine proteases"/>
    <property type="match status" value="1"/>
</dbReference>
<evidence type="ECO:0000256" key="6">
    <source>
        <dbReference type="RuleBase" id="RU004296"/>
    </source>
</evidence>
<proteinExistence type="inferred from homology"/>
<evidence type="ECO:0000256" key="7">
    <source>
        <dbReference type="SAM" id="MobiDB-lite"/>
    </source>
</evidence>
<evidence type="ECO:0000256" key="3">
    <source>
        <dbReference type="ARBA" id="ARBA00022729"/>
    </source>
</evidence>
<evidence type="ECO:0000256" key="1">
    <source>
        <dbReference type="ARBA" id="ARBA00008764"/>
    </source>
</evidence>
<evidence type="ECO:0000256" key="4">
    <source>
        <dbReference type="ARBA" id="ARBA00022801"/>
    </source>
</evidence>
<accession>A0A345HSE8</accession>
<dbReference type="KEGG" id="spad:DVK44_20420"/>
<feature type="region of interest" description="Disordered" evidence="7">
    <location>
        <begin position="12"/>
        <end position="47"/>
    </location>
</feature>
<dbReference type="GO" id="GO:0008236">
    <property type="term" value="F:serine-type peptidase activity"/>
    <property type="evidence" value="ECO:0007669"/>
    <property type="project" value="UniProtKB-KW"/>
</dbReference>
<dbReference type="EC" id="3.4.21.-" evidence="6"/>
<evidence type="ECO:0000256" key="2">
    <source>
        <dbReference type="ARBA" id="ARBA00022670"/>
    </source>
</evidence>
<dbReference type="Proteomes" id="UP000253868">
    <property type="component" value="Chromosome"/>
</dbReference>
<keyword evidence="2 6" id="KW-0645">Protease</keyword>
<sequence>MPQELDLHIAVSNQPEGLLTAVPGRPRLEGPSPGSEGLAPGGSDEGVEAVDGFRLPTAVPPAPDESLRDIGEASFGPPAAPETVHGPDDRVQITNTDVYPWRVHCFLEITAADGSRWIGTGWFLGPHTIATAGHVVFIKNSGVAGRDGWVRSITVWAGRNGGSAPYGSVTSTDFRSVNGWTANGDENYDYGAIILPNDLGSTTGWFGFGVWSDADLVASVGNIAGYPGDKPYGTLWYDARKIDSVGPRKVYYDIDTYGGQSGSAVYRIINGSDRYGVAIHAYGGATVNSGTRITTPVYDNYVAWKA</sequence>
<dbReference type="Gene3D" id="2.40.10.10">
    <property type="entry name" value="Trypsin-like serine proteases"/>
    <property type="match status" value="2"/>
</dbReference>
<keyword evidence="4 6" id="KW-0378">Hydrolase</keyword>
<keyword evidence="5 6" id="KW-0720">Serine protease</keyword>
<dbReference type="GO" id="GO:0006508">
    <property type="term" value="P:proteolysis"/>
    <property type="evidence" value="ECO:0007669"/>
    <property type="project" value="UniProtKB-KW"/>
</dbReference>
<keyword evidence="3" id="KW-0732">Signal</keyword>
<keyword evidence="9" id="KW-1185">Reference proteome</keyword>